<protein>
    <submittedName>
        <fullName evidence="12">Phosphomannomutase/phosphoglucomutase</fullName>
    </submittedName>
</protein>
<comment type="similarity">
    <text evidence="2 7">Belongs to the phosphohexose mutase family.</text>
</comment>
<evidence type="ECO:0000256" key="5">
    <source>
        <dbReference type="ARBA" id="ARBA00022842"/>
    </source>
</evidence>
<proteinExistence type="inferred from homology"/>
<keyword evidence="3" id="KW-0597">Phosphoprotein</keyword>
<keyword evidence="5 7" id="KW-0460">Magnesium</keyword>
<dbReference type="RefSeq" id="WP_331256305.1">
    <property type="nucleotide sequence ID" value="NZ_CP133270.1"/>
</dbReference>
<dbReference type="Pfam" id="PF02880">
    <property type="entry name" value="PGM_PMM_III"/>
    <property type="match status" value="1"/>
</dbReference>
<evidence type="ECO:0000313" key="13">
    <source>
        <dbReference type="Proteomes" id="UP001330434"/>
    </source>
</evidence>
<dbReference type="Pfam" id="PF02878">
    <property type="entry name" value="PGM_PMM_I"/>
    <property type="match status" value="1"/>
</dbReference>
<name>A0ABZ2CAZ8_9PROT</name>
<evidence type="ECO:0000256" key="2">
    <source>
        <dbReference type="ARBA" id="ARBA00010231"/>
    </source>
</evidence>
<dbReference type="InterPro" id="IPR005844">
    <property type="entry name" value="A-D-PHexomutase_a/b/a-I"/>
</dbReference>
<evidence type="ECO:0000256" key="1">
    <source>
        <dbReference type="ARBA" id="ARBA00001946"/>
    </source>
</evidence>
<evidence type="ECO:0000256" key="6">
    <source>
        <dbReference type="ARBA" id="ARBA00023235"/>
    </source>
</evidence>
<dbReference type="NCBIfam" id="NF046027">
    <property type="entry name" value="PhglucPhmanMutPgmG"/>
    <property type="match status" value="1"/>
</dbReference>
<dbReference type="Gene3D" id="3.30.310.50">
    <property type="entry name" value="Alpha-D-phosphohexomutase, C-terminal domain"/>
    <property type="match status" value="1"/>
</dbReference>
<dbReference type="PROSITE" id="PS00710">
    <property type="entry name" value="PGM_PMM"/>
    <property type="match status" value="1"/>
</dbReference>
<keyword evidence="13" id="KW-1185">Reference proteome</keyword>
<dbReference type="InterPro" id="IPR036900">
    <property type="entry name" value="A-D-PHexomutase_C_sf"/>
</dbReference>
<evidence type="ECO:0000313" key="12">
    <source>
        <dbReference type="EMBL" id="WVX67589.1"/>
    </source>
</evidence>
<dbReference type="PRINTS" id="PR00509">
    <property type="entry name" value="PGMPMM"/>
</dbReference>
<dbReference type="InterPro" id="IPR005843">
    <property type="entry name" value="A-D-PHexomutase_C"/>
</dbReference>
<reference evidence="12 13" key="1">
    <citation type="journal article" date="2024" name="Environ. Microbiol.">
        <title>Novel evolutionary insights on the interactions of the Holosporales (Alphaproteobacteria) with eukaryotic hosts from comparative genomics.</title>
        <authorList>
            <person name="Giovannini M."/>
            <person name="Petroni G."/>
            <person name="Castelli M."/>
        </authorList>
    </citation>
    <scope>NUCLEOTIDE SEQUENCE [LARGE SCALE GENOMIC DNA]</scope>
    <source>
        <strain evidence="12 13">US_Bl 15I1</strain>
    </source>
</reference>
<evidence type="ECO:0000259" key="11">
    <source>
        <dbReference type="Pfam" id="PF02880"/>
    </source>
</evidence>
<keyword evidence="6" id="KW-0413">Isomerase</keyword>
<dbReference type="InterPro" id="IPR016066">
    <property type="entry name" value="A-D-PHexomutase_CS"/>
</dbReference>
<feature type="domain" description="Alpha-D-phosphohexomutase alpha/beta/alpha" evidence="10">
    <location>
        <begin position="151"/>
        <end position="248"/>
    </location>
</feature>
<evidence type="ECO:0000259" key="10">
    <source>
        <dbReference type="Pfam" id="PF02879"/>
    </source>
</evidence>
<evidence type="ECO:0000256" key="3">
    <source>
        <dbReference type="ARBA" id="ARBA00022553"/>
    </source>
</evidence>
<dbReference type="Pfam" id="PF00408">
    <property type="entry name" value="PGM_PMM_IV"/>
    <property type="match status" value="1"/>
</dbReference>
<dbReference type="InterPro" id="IPR005841">
    <property type="entry name" value="Alpha-D-phosphohexomutase_SF"/>
</dbReference>
<dbReference type="SUPFAM" id="SSF55957">
    <property type="entry name" value="Phosphoglucomutase, C-terminal domain"/>
    <property type="match status" value="1"/>
</dbReference>
<evidence type="ECO:0000256" key="4">
    <source>
        <dbReference type="ARBA" id="ARBA00022723"/>
    </source>
</evidence>
<dbReference type="CDD" id="cd03089">
    <property type="entry name" value="PMM_PGM"/>
    <property type="match status" value="1"/>
</dbReference>
<dbReference type="Pfam" id="PF02879">
    <property type="entry name" value="PGM_PMM_II"/>
    <property type="match status" value="1"/>
</dbReference>
<evidence type="ECO:0000259" key="8">
    <source>
        <dbReference type="Pfam" id="PF00408"/>
    </source>
</evidence>
<comment type="cofactor">
    <cofactor evidence="1">
        <name>Mg(2+)</name>
        <dbReference type="ChEBI" id="CHEBI:18420"/>
    </cofactor>
</comment>
<dbReference type="Proteomes" id="UP001330434">
    <property type="component" value="Chromosome"/>
</dbReference>
<evidence type="ECO:0000256" key="7">
    <source>
        <dbReference type="RuleBase" id="RU004326"/>
    </source>
</evidence>
<keyword evidence="4 7" id="KW-0479">Metal-binding</keyword>
<feature type="domain" description="Alpha-D-phosphohexomutase alpha/beta/alpha" evidence="11">
    <location>
        <begin position="252"/>
        <end position="361"/>
    </location>
</feature>
<accession>A0ABZ2CAZ8</accession>
<organism evidence="12 13">
    <name type="scientific">Candidatus Bealeia paramacronuclearis</name>
    <dbReference type="NCBI Taxonomy" id="1921001"/>
    <lineage>
        <taxon>Bacteria</taxon>
        <taxon>Pseudomonadati</taxon>
        <taxon>Pseudomonadota</taxon>
        <taxon>Alphaproteobacteria</taxon>
        <taxon>Holosporales</taxon>
        <taxon>Holosporaceae</taxon>
        <taxon>Candidatus Bealeia</taxon>
    </lineage>
</organism>
<dbReference type="EMBL" id="CP133270">
    <property type="protein sequence ID" value="WVX67589.1"/>
    <property type="molecule type" value="Genomic_DNA"/>
</dbReference>
<dbReference type="PANTHER" id="PTHR43771:SF2">
    <property type="entry name" value="PHOSPHOMANNOMUTASE_PHOSPHOGLUCOMUTASE"/>
    <property type="match status" value="1"/>
</dbReference>
<feature type="domain" description="Alpha-D-phosphohexomutase C-terminal" evidence="8">
    <location>
        <begin position="368"/>
        <end position="440"/>
    </location>
</feature>
<dbReference type="InterPro" id="IPR005845">
    <property type="entry name" value="A-D-PHexomutase_a/b/a-II"/>
</dbReference>
<dbReference type="SUPFAM" id="SSF53738">
    <property type="entry name" value="Phosphoglucomutase, first 3 domains"/>
    <property type="match status" value="3"/>
</dbReference>
<dbReference type="PANTHER" id="PTHR43771">
    <property type="entry name" value="PHOSPHOMANNOMUTASE"/>
    <property type="match status" value="1"/>
</dbReference>
<sequence>MSHKFHPIILKEYDIRGIYQETLTHDDAYLLGQVYSQIVRNAGGKSIVTLRDGRISSPALEGALVEGLATGGLHVFRLGIGPTPLAYFGEHHLKADAAIMVTGSHNPPNHNGFKLTLKTAPFYGKDIQALTNLSPFRQSGGSYEDCDIQEAYLDRITQDLNFDPQLKIIWDAGNGASGEILEKLVKRLPCKSHTLFTEINGEFPNHHPDPSVEKNLLDLQKTVAEKSAHIGIAFDGDGDRLGAIDSQGRIIWGDQLLALFAQGTLKTHPGSTIIGDVKASQAVFDMIKSAGGVPLMWKTGHSNIKSKMKEINSPLGGEMSGHFFFRDRYYGFDDGIYAALRLIDLVSHSGTTLDTLYDQVPQMHATPEIRFECANERKFLVPEEIKARLKLSQISYSDIDGIRVQTPQGWWLLRASNTQDVLVARCESASEDGLESLQKHLTKELHLSKVIIR</sequence>
<gene>
    <name evidence="12" type="ORF">Bealeia1_01803</name>
</gene>
<dbReference type="InterPro" id="IPR005846">
    <property type="entry name" value="A-D-PHexomutase_a/b/a-III"/>
</dbReference>
<evidence type="ECO:0000259" key="9">
    <source>
        <dbReference type="Pfam" id="PF02878"/>
    </source>
</evidence>
<feature type="domain" description="Alpha-D-phosphohexomutase alpha/beta/alpha" evidence="9">
    <location>
        <begin position="10"/>
        <end position="125"/>
    </location>
</feature>
<dbReference type="InterPro" id="IPR016055">
    <property type="entry name" value="A-D-PHexomutase_a/b/a-I/II/III"/>
</dbReference>
<dbReference type="Gene3D" id="3.40.120.10">
    <property type="entry name" value="Alpha-D-Glucose-1,6-Bisphosphate, subunit A, domain 3"/>
    <property type="match status" value="3"/>
</dbReference>